<dbReference type="InterPro" id="IPR010131">
    <property type="entry name" value="MdtP/NodT-like"/>
</dbReference>
<evidence type="ECO:0000256" key="4">
    <source>
        <dbReference type="SAM" id="MobiDB-lite"/>
    </source>
</evidence>
<evidence type="ECO:0000256" key="1">
    <source>
        <dbReference type="ARBA" id="ARBA00007613"/>
    </source>
</evidence>
<organism evidence="5 6">
    <name type="scientific">Edaphobacter modestus</name>
    <dbReference type="NCBI Taxonomy" id="388466"/>
    <lineage>
        <taxon>Bacteria</taxon>
        <taxon>Pseudomonadati</taxon>
        <taxon>Acidobacteriota</taxon>
        <taxon>Terriglobia</taxon>
        <taxon>Terriglobales</taxon>
        <taxon>Acidobacteriaceae</taxon>
        <taxon>Edaphobacter</taxon>
    </lineage>
</organism>
<comment type="caution">
    <text evidence="5">The sequence shown here is derived from an EMBL/GenBank/DDBJ whole genome shotgun (WGS) entry which is preliminary data.</text>
</comment>
<dbReference type="PANTHER" id="PTHR30203:SF33">
    <property type="entry name" value="BLR4455 PROTEIN"/>
    <property type="match status" value="1"/>
</dbReference>
<comment type="subcellular location">
    <subcellularLocation>
        <location evidence="2">Cell membrane</location>
        <topology evidence="2">Lipid-anchor</topology>
    </subcellularLocation>
</comment>
<protein>
    <submittedName>
        <fullName evidence="5">NodT family efflux transporter outer membrane factor (OMF) lipoprotein</fullName>
    </submittedName>
</protein>
<gene>
    <name evidence="5" type="ORF">BDD14_0782</name>
</gene>
<dbReference type="PANTHER" id="PTHR30203">
    <property type="entry name" value="OUTER MEMBRANE CATION EFFLUX PROTEIN"/>
    <property type="match status" value="1"/>
</dbReference>
<keyword evidence="2" id="KW-0564">Palmitate</keyword>
<evidence type="ECO:0000256" key="3">
    <source>
        <dbReference type="SAM" id="Coils"/>
    </source>
</evidence>
<keyword evidence="2" id="KW-1134">Transmembrane beta strand</keyword>
<dbReference type="AlphaFoldDB" id="A0A4Q7YPN3"/>
<dbReference type="PROSITE" id="PS51257">
    <property type="entry name" value="PROKAR_LIPOPROTEIN"/>
    <property type="match status" value="1"/>
</dbReference>
<keyword evidence="2" id="KW-0812">Transmembrane</keyword>
<dbReference type="RefSeq" id="WP_130417617.1">
    <property type="nucleotide sequence ID" value="NZ_SHKW01000001.1"/>
</dbReference>
<feature type="coiled-coil region" evidence="3">
    <location>
        <begin position="74"/>
        <end position="101"/>
    </location>
</feature>
<evidence type="ECO:0000256" key="2">
    <source>
        <dbReference type="RuleBase" id="RU362097"/>
    </source>
</evidence>
<dbReference type="SUPFAM" id="SSF56954">
    <property type="entry name" value="Outer membrane efflux proteins (OEP)"/>
    <property type="match status" value="1"/>
</dbReference>
<dbReference type="EMBL" id="SHKW01000001">
    <property type="protein sequence ID" value="RZU39400.1"/>
    <property type="molecule type" value="Genomic_DNA"/>
</dbReference>
<keyword evidence="2" id="KW-0472">Membrane</keyword>
<proteinExistence type="inferred from homology"/>
<sequence length="487" mass="53303">MNRLFPTSGSVAVLLLAGCMVGPQYKRPAAITTPSFKEEAPVTQAEGSDGWKPGQPSDQKLKGDWWLMYQDRQLSTLEEQVNSANQTLKAAEANFRAARAAIGYARANEAPTIGVAPGVGSVRESANQPYFLTSLANNGSGNFVLPFDMNYEVDLWGRIRRGVTAAREQAQASAADIESVRLSLHAELATDYFGLRSADSQKKLLDDTIKAYQDALQLTQQRFNGGLALRSDVTQAESQLDQAMVQRSDIEVQRAQFEHAIAVLIGKPPAALTIAPIPLDLETPQMPAIPGLLPSELLERRPDIAADERRMAAANEQIGIAQAAYYPSLSLSALVGMQGTSALNWFTWPSRFWAVGSTFSETLFDAGRRRSTTESARAGYDATVATYRQTTLSAFQQVEDNLSALRVLQGEAELQYHATDAAIQSLQTFNQRYEAGLDLYLEVITSQTTVLTDQRNDIDIRRRQLDASVLLIKALGGGWDIQKSPKL</sequence>
<keyword evidence="3" id="KW-0175">Coiled coil</keyword>
<evidence type="ECO:0000313" key="6">
    <source>
        <dbReference type="Proteomes" id="UP000292958"/>
    </source>
</evidence>
<dbReference type="Gene3D" id="1.20.1600.10">
    <property type="entry name" value="Outer membrane efflux proteins (OEP)"/>
    <property type="match status" value="1"/>
</dbReference>
<accession>A0A4Q7YPN3</accession>
<dbReference type="Pfam" id="PF02321">
    <property type="entry name" value="OEP"/>
    <property type="match status" value="2"/>
</dbReference>
<keyword evidence="2 5" id="KW-0449">Lipoprotein</keyword>
<dbReference type="NCBIfam" id="TIGR01845">
    <property type="entry name" value="outer_NodT"/>
    <property type="match status" value="1"/>
</dbReference>
<feature type="region of interest" description="Disordered" evidence="4">
    <location>
        <begin position="36"/>
        <end position="57"/>
    </location>
</feature>
<reference evidence="5 6" key="1">
    <citation type="submission" date="2019-02" db="EMBL/GenBank/DDBJ databases">
        <title>Genomic Encyclopedia of Archaeal and Bacterial Type Strains, Phase II (KMG-II): from individual species to whole genera.</title>
        <authorList>
            <person name="Goeker M."/>
        </authorList>
    </citation>
    <scope>NUCLEOTIDE SEQUENCE [LARGE SCALE GENOMIC DNA]</scope>
    <source>
        <strain evidence="5 6">DSM 18101</strain>
    </source>
</reference>
<dbReference type="InterPro" id="IPR003423">
    <property type="entry name" value="OMP_efflux"/>
</dbReference>
<dbReference type="OrthoDB" id="9770517at2"/>
<dbReference type="Proteomes" id="UP000292958">
    <property type="component" value="Unassembled WGS sequence"/>
</dbReference>
<comment type="similarity">
    <text evidence="1 2">Belongs to the outer membrane factor (OMF) (TC 1.B.17) family.</text>
</comment>
<dbReference type="GO" id="GO:0005886">
    <property type="term" value="C:plasma membrane"/>
    <property type="evidence" value="ECO:0007669"/>
    <property type="project" value="UniProtKB-SubCell"/>
</dbReference>
<dbReference type="Gene3D" id="2.20.200.10">
    <property type="entry name" value="Outer membrane efflux proteins (OEP)"/>
    <property type="match status" value="1"/>
</dbReference>
<name>A0A4Q7YPN3_9BACT</name>
<dbReference type="GO" id="GO:0015562">
    <property type="term" value="F:efflux transmembrane transporter activity"/>
    <property type="evidence" value="ECO:0007669"/>
    <property type="project" value="InterPro"/>
</dbReference>
<evidence type="ECO:0000313" key="5">
    <source>
        <dbReference type="EMBL" id="RZU39400.1"/>
    </source>
</evidence>
<keyword evidence="6" id="KW-1185">Reference proteome</keyword>